<sequence>MAMIYAILNPPVRQPLVRLAVRVSVLFAMALLLHMSALSVLLSLRETDFMVSSELTSLAYASTPTSASAPAQGEAAVSHTMQQPRVCELPAQVSLAHVSRLVLFGKHPTEAGLAHTVSRFRDRIQRAFLPRPDVASRDGSGGGAGARGA</sequence>
<evidence type="ECO:0000313" key="3">
    <source>
        <dbReference type="Proteomes" id="UP000324585"/>
    </source>
</evidence>
<dbReference type="AlphaFoldDB" id="A0A5J4YMB6"/>
<reference evidence="3" key="1">
    <citation type="journal article" date="2019" name="Nat. Commun.">
        <title>Expansion of phycobilisome linker gene families in mesophilic red algae.</title>
        <authorList>
            <person name="Lee J."/>
            <person name="Kim D."/>
            <person name="Bhattacharya D."/>
            <person name="Yoon H.S."/>
        </authorList>
    </citation>
    <scope>NUCLEOTIDE SEQUENCE [LARGE SCALE GENOMIC DNA]</scope>
    <source>
        <strain evidence="3">CCMP 1328</strain>
    </source>
</reference>
<keyword evidence="1" id="KW-1133">Transmembrane helix</keyword>
<accession>A0A5J4YMB6</accession>
<evidence type="ECO:0000256" key="1">
    <source>
        <dbReference type="SAM" id="Phobius"/>
    </source>
</evidence>
<evidence type="ECO:0000313" key="2">
    <source>
        <dbReference type="EMBL" id="KAA8491537.1"/>
    </source>
</evidence>
<dbReference type="EMBL" id="VRMN01000013">
    <property type="protein sequence ID" value="KAA8491537.1"/>
    <property type="molecule type" value="Genomic_DNA"/>
</dbReference>
<name>A0A5J4YMB6_PORPP</name>
<keyword evidence="3" id="KW-1185">Reference proteome</keyword>
<dbReference type="Proteomes" id="UP000324585">
    <property type="component" value="Unassembled WGS sequence"/>
</dbReference>
<protein>
    <submittedName>
        <fullName evidence="2">Uncharacterized protein</fullName>
    </submittedName>
</protein>
<organism evidence="2 3">
    <name type="scientific">Porphyridium purpureum</name>
    <name type="common">Red alga</name>
    <name type="synonym">Porphyridium cruentum</name>
    <dbReference type="NCBI Taxonomy" id="35688"/>
    <lineage>
        <taxon>Eukaryota</taxon>
        <taxon>Rhodophyta</taxon>
        <taxon>Bangiophyceae</taxon>
        <taxon>Porphyridiales</taxon>
        <taxon>Porphyridiaceae</taxon>
        <taxon>Porphyridium</taxon>
    </lineage>
</organism>
<feature type="transmembrane region" description="Helical" evidence="1">
    <location>
        <begin position="20"/>
        <end position="44"/>
    </location>
</feature>
<keyword evidence="1" id="KW-0472">Membrane</keyword>
<comment type="caution">
    <text evidence="2">The sequence shown here is derived from an EMBL/GenBank/DDBJ whole genome shotgun (WGS) entry which is preliminary data.</text>
</comment>
<proteinExistence type="predicted"/>
<gene>
    <name evidence="2" type="ORF">FVE85_2552</name>
</gene>
<keyword evidence="1" id="KW-0812">Transmembrane</keyword>